<proteinExistence type="predicted"/>
<dbReference type="InterPro" id="IPR035919">
    <property type="entry name" value="EAL_sf"/>
</dbReference>
<dbReference type="PROSITE" id="PS50883">
    <property type="entry name" value="EAL"/>
    <property type="match status" value="1"/>
</dbReference>
<dbReference type="FunFam" id="3.30.70.270:FF:000001">
    <property type="entry name" value="Diguanylate cyclase domain protein"/>
    <property type="match status" value="1"/>
</dbReference>
<dbReference type="Pfam" id="PF13185">
    <property type="entry name" value="GAF_2"/>
    <property type="match status" value="1"/>
</dbReference>
<dbReference type="PROSITE" id="PS50887">
    <property type="entry name" value="GGDEF"/>
    <property type="match status" value="1"/>
</dbReference>
<dbReference type="InterPro" id="IPR043128">
    <property type="entry name" value="Rev_trsase/Diguanyl_cyclase"/>
</dbReference>
<feature type="coiled-coil region" evidence="2">
    <location>
        <begin position="526"/>
        <end position="564"/>
    </location>
</feature>
<dbReference type="PANTHER" id="PTHR33121">
    <property type="entry name" value="CYCLIC DI-GMP PHOSPHODIESTERASE PDEF"/>
    <property type="match status" value="1"/>
</dbReference>
<sequence length="1009" mass="112822">MPTIACKAASVQTRHVIQPAPFADRSSGGPIRAQADGRALALELLHAQTLPALADCLHQYAREALQATATQLHWSEGFSASGPSPRQSAPVALGERTIVAVELFEQAWDQGRSASKLTPDGVELALPIIAGSGTSARAVLCLKQSTSGAELAADTLNLIAARAQELLQTSRLKQAVDRLETAERIQRALYAIADLASSDMEMPDMLSGIHEIIGDLTYAENFYIGLFDRDLRIFRFIYFADSVDPDPTLPDQAFTEDDLKNSLTLALMRHGKPLMGPSMTIRNLLGVTRDASFGPDAEDWLGIPLITSGVVCGALVVQSYDASVRYTETDRALLSYVGQHVLTAVQRKQAHAELERRVEERTRELVEQIEVRKRRERLQAAFQRIAELTSSTETIDQFYTAVHGVVGELLYAKNFFIALLEGEWIVFPYAVDERDPSARFESRRPGLSLTDHVLRTQKPLLADREQLDQLNERGVVKTVGSPSVCWLGVPLRGETGPLGVMAVQSYSPEVVYDATDQEVLTFVANHIALAIERKRAQDAIRAAKEELEKRVEERTRELAESNLQLRDQIKVRQQIEMRLKHEALHDALTGLPNRSLLLDRMSQCLNRLRRDVRRHFAVLFLDLDRFKVINDSVGHLIGDELLKEASRRLQACVREPDTVARLGGDEFAILIEDVSDIEDTRRVARRVITALNEPIRVAGKELFTSASIGIAMGESRYNAPEELLRDADVAMYRAKAKGRQRFEVFDETLHQEALNLLTLESDLRRAIARSEFEPFFQPIIDIDHDRIVGYEALLRWNHPDRGLLLPSDFLSVAEDNGSAEIIDWQLFEQAMRAVPRLAVMGRYVSVNVSARHLRDPHWHEEFFRLLELNRVKPEQVRVEVTEGALLENPEQIRHTLNQMRDRGLHALLDDFGTGYSSLSYLHQFPMDALKIDKSFVRDLKPGGSGGNVAVVRAILALAGTLGVKVIAEGIEKEEQRDALRELGCSMGQGFWYAHPQPLSRFQQAAASNG</sequence>
<accession>A0A2P1PVI3</accession>
<dbReference type="InterPro" id="IPR050706">
    <property type="entry name" value="Cyclic-di-GMP_PDE-like"/>
</dbReference>
<reference evidence="5 6" key="1">
    <citation type="submission" date="2018-03" db="EMBL/GenBank/DDBJ databases">
        <title>Ahniella affigens gen. nov., sp. nov., a gammaproteobacterium isolated from sandy soil near a stream.</title>
        <authorList>
            <person name="Ko Y."/>
            <person name="Kim J.-H."/>
        </authorList>
    </citation>
    <scope>NUCLEOTIDE SEQUENCE [LARGE SCALE GENOMIC DNA]</scope>
    <source>
        <strain evidence="5 6">D13</strain>
    </source>
</reference>
<dbReference type="Proteomes" id="UP000241074">
    <property type="component" value="Chromosome"/>
</dbReference>
<dbReference type="Gene3D" id="3.30.70.270">
    <property type="match status" value="1"/>
</dbReference>
<dbReference type="AlphaFoldDB" id="A0A2P1PVI3"/>
<dbReference type="Gene3D" id="3.20.20.450">
    <property type="entry name" value="EAL domain"/>
    <property type="match status" value="1"/>
</dbReference>
<reference evidence="5 6" key="2">
    <citation type="submission" date="2018-03" db="EMBL/GenBank/DDBJ databases">
        <authorList>
            <person name="Keele B.F."/>
        </authorList>
    </citation>
    <scope>NUCLEOTIDE SEQUENCE [LARGE SCALE GENOMIC DNA]</scope>
    <source>
        <strain evidence="5 6">D13</strain>
    </source>
</reference>
<dbReference type="InterPro" id="IPR029016">
    <property type="entry name" value="GAF-like_dom_sf"/>
</dbReference>
<dbReference type="InterPro" id="IPR001633">
    <property type="entry name" value="EAL_dom"/>
</dbReference>
<name>A0A2P1PVI3_9GAMM</name>
<dbReference type="SMART" id="SM00267">
    <property type="entry name" value="GGDEF"/>
    <property type="match status" value="1"/>
</dbReference>
<dbReference type="Gene3D" id="3.30.450.40">
    <property type="match status" value="2"/>
</dbReference>
<evidence type="ECO:0000313" key="5">
    <source>
        <dbReference type="EMBL" id="AVP98863.1"/>
    </source>
</evidence>
<dbReference type="SUPFAM" id="SSF141868">
    <property type="entry name" value="EAL domain-like"/>
    <property type="match status" value="1"/>
</dbReference>
<dbReference type="CDD" id="cd01949">
    <property type="entry name" value="GGDEF"/>
    <property type="match status" value="1"/>
</dbReference>
<dbReference type="GO" id="GO:0071111">
    <property type="term" value="F:cyclic-guanylate-specific phosphodiesterase activity"/>
    <property type="evidence" value="ECO:0007669"/>
    <property type="project" value="InterPro"/>
</dbReference>
<dbReference type="SMART" id="SM00052">
    <property type="entry name" value="EAL"/>
    <property type="match status" value="1"/>
</dbReference>
<dbReference type="PANTHER" id="PTHR33121:SF70">
    <property type="entry name" value="SIGNALING PROTEIN YKOW"/>
    <property type="match status" value="1"/>
</dbReference>
<dbReference type="CDD" id="cd01948">
    <property type="entry name" value="EAL"/>
    <property type="match status" value="1"/>
</dbReference>
<protein>
    <submittedName>
        <fullName evidence="5">Bifunctional diguanylate cyclase/phosphodiesterase</fullName>
    </submittedName>
</protein>
<organism evidence="5 6">
    <name type="scientific">Ahniella affigens</name>
    <dbReference type="NCBI Taxonomy" id="2021234"/>
    <lineage>
        <taxon>Bacteria</taxon>
        <taxon>Pseudomonadati</taxon>
        <taxon>Pseudomonadota</taxon>
        <taxon>Gammaproteobacteria</taxon>
        <taxon>Lysobacterales</taxon>
        <taxon>Rhodanobacteraceae</taxon>
        <taxon>Ahniella</taxon>
    </lineage>
</organism>
<evidence type="ECO:0000313" key="6">
    <source>
        <dbReference type="Proteomes" id="UP000241074"/>
    </source>
</evidence>
<dbReference type="Pfam" id="PF00563">
    <property type="entry name" value="EAL"/>
    <property type="match status" value="1"/>
</dbReference>
<dbReference type="Pfam" id="PF00990">
    <property type="entry name" value="GGDEF"/>
    <property type="match status" value="1"/>
</dbReference>
<dbReference type="EMBL" id="CP027860">
    <property type="protein sequence ID" value="AVP98863.1"/>
    <property type="molecule type" value="Genomic_DNA"/>
</dbReference>
<dbReference type="InterPro" id="IPR003018">
    <property type="entry name" value="GAF"/>
</dbReference>
<dbReference type="NCBIfam" id="TIGR00254">
    <property type="entry name" value="GGDEF"/>
    <property type="match status" value="1"/>
</dbReference>
<keyword evidence="2" id="KW-0175">Coiled coil</keyword>
<dbReference type="SMART" id="SM00065">
    <property type="entry name" value="GAF"/>
    <property type="match status" value="2"/>
</dbReference>
<feature type="domain" description="GGDEF" evidence="4">
    <location>
        <begin position="614"/>
        <end position="747"/>
    </location>
</feature>
<dbReference type="SUPFAM" id="SSF55781">
    <property type="entry name" value="GAF domain-like"/>
    <property type="match status" value="2"/>
</dbReference>
<evidence type="ECO:0000256" key="2">
    <source>
        <dbReference type="SAM" id="Coils"/>
    </source>
</evidence>
<gene>
    <name evidence="5" type="ORF">C7S18_17510</name>
</gene>
<dbReference type="InterPro" id="IPR029787">
    <property type="entry name" value="Nucleotide_cyclase"/>
</dbReference>
<evidence type="ECO:0000259" key="3">
    <source>
        <dbReference type="PROSITE" id="PS50883"/>
    </source>
</evidence>
<keyword evidence="6" id="KW-1185">Reference proteome</keyword>
<dbReference type="SUPFAM" id="SSF55073">
    <property type="entry name" value="Nucleotide cyclase"/>
    <property type="match status" value="1"/>
</dbReference>
<dbReference type="InterPro" id="IPR000160">
    <property type="entry name" value="GGDEF_dom"/>
</dbReference>
<comment type="cofactor">
    <cofactor evidence="1">
        <name>Mg(2+)</name>
        <dbReference type="ChEBI" id="CHEBI:18420"/>
    </cofactor>
</comment>
<dbReference type="KEGG" id="xba:C7S18_17510"/>
<feature type="domain" description="EAL" evidence="3">
    <location>
        <begin position="756"/>
        <end position="1009"/>
    </location>
</feature>
<evidence type="ECO:0000256" key="1">
    <source>
        <dbReference type="ARBA" id="ARBA00001946"/>
    </source>
</evidence>
<evidence type="ECO:0000259" key="4">
    <source>
        <dbReference type="PROSITE" id="PS50887"/>
    </source>
</evidence>